<organism evidence="2 3">
    <name type="scientific">Sphingomonas oryzagri</name>
    <dbReference type="NCBI Taxonomy" id="3042314"/>
    <lineage>
        <taxon>Bacteria</taxon>
        <taxon>Pseudomonadati</taxon>
        <taxon>Pseudomonadota</taxon>
        <taxon>Alphaproteobacteria</taxon>
        <taxon>Sphingomonadales</taxon>
        <taxon>Sphingomonadaceae</taxon>
        <taxon>Sphingomonas</taxon>
    </lineage>
</organism>
<evidence type="ECO:0000313" key="3">
    <source>
        <dbReference type="Proteomes" id="UP001160625"/>
    </source>
</evidence>
<sequence length="153" mass="16250">MRIPRLLAALPLLLAAAPTTPLMPGAWRETVVFALDSVNGSEELAQRMAKALPNPEPRDACLTASDLRNPQGIFLAGAEQSCRFARFTMADGRIDAAGDCSDGHGQTMHVEGSGTYTATGYDFTFQGTGQTGKLALAFRGRDSGRRIGICTAF</sequence>
<keyword evidence="1" id="KW-0732">Signal</keyword>
<dbReference type="RefSeq" id="WP_281046295.1">
    <property type="nucleotide sequence ID" value="NZ_JARYGZ010000005.1"/>
</dbReference>
<name>A0ABT6N751_9SPHN</name>
<keyword evidence="3" id="KW-1185">Reference proteome</keyword>
<accession>A0ABT6N751</accession>
<reference evidence="2" key="1">
    <citation type="submission" date="2023-04" db="EMBL/GenBank/DDBJ databases">
        <title>Sphingomonas sp. MAHUQ-71 isolated from rice field.</title>
        <authorList>
            <person name="Huq M.A."/>
        </authorList>
    </citation>
    <scope>NUCLEOTIDE SEQUENCE</scope>
    <source>
        <strain evidence="2">MAHUQ-71</strain>
    </source>
</reference>
<proteinExistence type="predicted"/>
<comment type="caution">
    <text evidence="2">The sequence shown here is derived from an EMBL/GenBank/DDBJ whole genome shotgun (WGS) entry which is preliminary data.</text>
</comment>
<dbReference type="EMBL" id="JARYGZ010000005">
    <property type="protein sequence ID" value="MDH7640949.1"/>
    <property type="molecule type" value="Genomic_DNA"/>
</dbReference>
<dbReference type="Proteomes" id="UP001160625">
    <property type="component" value="Unassembled WGS sequence"/>
</dbReference>
<evidence type="ECO:0000256" key="1">
    <source>
        <dbReference type="SAM" id="SignalP"/>
    </source>
</evidence>
<feature type="chain" id="PRO_5046747602" evidence="1">
    <location>
        <begin position="17"/>
        <end position="153"/>
    </location>
</feature>
<gene>
    <name evidence="2" type="ORF">QGN17_19605</name>
</gene>
<protein>
    <submittedName>
        <fullName evidence="2">DUF3617 family protein</fullName>
    </submittedName>
</protein>
<dbReference type="InterPro" id="IPR022061">
    <property type="entry name" value="DUF3617"/>
</dbReference>
<dbReference type="Pfam" id="PF12276">
    <property type="entry name" value="DUF3617"/>
    <property type="match status" value="1"/>
</dbReference>
<feature type="signal peptide" evidence="1">
    <location>
        <begin position="1"/>
        <end position="16"/>
    </location>
</feature>
<evidence type="ECO:0000313" key="2">
    <source>
        <dbReference type="EMBL" id="MDH7640949.1"/>
    </source>
</evidence>